<evidence type="ECO:0000313" key="7">
    <source>
        <dbReference type="EMBL" id="KAF4399312.1"/>
    </source>
</evidence>
<dbReference type="Pfam" id="PF00149">
    <property type="entry name" value="Metallophos"/>
    <property type="match status" value="1"/>
</dbReference>
<dbReference type="GO" id="GO:0004722">
    <property type="term" value="F:protein serine/threonine phosphatase activity"/>
    <property type="evidence" value="ECO:0007669"/>
    <property type="project" value="UniProtKB-EC"/>
</dbReference>
<evidence type="ECO:0000256" key="1">
    <source>
        <dbReference type="ARBA" id="ARBA00001936"/>
    </source>
</evidence>
<feature type="region of interest" description="Disordered" evidence="5">
    <location>
        <begin position="339"/>
        <end position="371"/>
    </location>
</feature>
<dbReference type="PROSITE" id="PS00125">
    <property type="entry name" value="SER_THR_PHOSPHATASE"/>
    <property type="match status" value="1"/>
</dbReference>
<comment type="similarity">
    <text evidence="4">Belongs to the PPP phosphatase family.</text>
</comment>
<evidence type="ECO:0000256" key="4">
    <source>
        <dbReference type="RuleBase" id="RU004273"/>
    </source>
</evidence>
<dbReference type="InterPro" id="IPR051134">
    <property type="entry name" value="PPP_phosphatase"/>
</dbReference>
<dbReference type="SMART" id="SM00156">
    <property type="entry name" value="PP2Ac"/>
    <property type="match status" value="1"/>
</dbReference>
<comment type="caution">
    <text evidence="7">The sequence shown here is derived from an EMBL/GenBank/DDBJ whole genome shotgun (WGS) entry which is preliminary data.</text>
</comment>
<dbReference type="AlphaFoldDB" id="A0A7J6HVN9"/>
<evidence type="ECO:0000259" key="6">
    <source>
        <dbReference type="PROSITE" id="PS00125"/>
    </source>
</evidence>
<dbReference type="PANTHER" id="PTHR45668">
    <property type="entry name" value="SERINE/THREONINE-PROTEIN PHOSPHATASE 5-RELATED"/>
    <property type="match status" value="1"/>
</dbReference>
<dbReference type="PRINTS" id="PR00114">
    <property type="entry name" value="STPHPHTASE"/>
</dbReference>
<dbReference type="SUPFAM" id="SSF56300">
    <property type="entry name" value="Metallo-dependent phosphatases"/>
    <property type="match status" value="1"/>
</dbReference>
<keyword evidence="2" id="KW-0479">Metal-binding</keyword>
<name>A0A7J6HVN9_CANSA</name>
<dbReference type="EMBL" id="JAATIQ010000021">
    <property type="protein sequence ID" value="KAF4399312.1"/>
    <property type="molecule type" value="Genomic_DNA"/>
</dbReference>
<evidence type="ECO:0000256" key="3">
    <source>
        <dbReference type="ARBA" id="ARBA00023211"/>
    </source>
</evidence>
<dbReference type="EC" id="3.1.3.16" evidence="4"/>
<dbReference type="InterPro" id="IPR006186">
    <property type="entry name" value="Ser/Thr-sp_prot-phosphatase"/>
</dbReference>
<dbReference type="InterPro" id="IPR004843">
    <property type="entry name" value="Calcineurin-like_PHP"/>
</dbReference>
<accession>A0A7J6HVN9</accession>
<feature type="compositionally biased region" description="Basic residues" evidence="5">
    <location>
        <begin position="871"/>
        <end position="885"/>
    </location>
</feature>
<evidence type="ECO:0000256" key="2">
    <source>
        <dbReference type="ARBA" id="ARBA00022723"/>
    </source>
</evidence>
<sequence>MKEAISNPTGTWSKDFLNMRSSNPTSLLDQRIDFIEINGLVVFLCLQKNENGVLRLRPNSRYKYRIGDPITMPYEYQMELQKEIMVNESKKILESINMMSLANLDDQQVYSLMMIKELARGIVHNKIEKVTASDVKKAQSHSIDKMAISRIEQVGSCKAVKKVLSYIDYETIDDPHSQSVSRMKEIVSSIVTKGAKVDSNTFAVGTEEDVELEGIQRTVITNETVETEAELRSQHDQPVEQNNIVVETVEQNNIVVEHSYLGNAGIQAERVVDVVNEDGHIEGKTNLMDEPPRLGNGETLVGGEQCVTLSGGSSTCRAVQAVQTEELMIEDAQFSVKDELRTKEDQKEMEETFTGSSELERDDDPNEGKESVAMSPLHLSVIWPADDIITLEWVKNLMVKLEHSSKNDPPSNFRSLVPISVVDKLFDAASRIMSQEPNCVEVDCHEMDSKVVVVGDIHGQFHDLLNLFRLAGLPSEKQFYVFNGDYVDRGAWGLEVIIVLFAWKVLMPKRVYLLRGNHETGFCTSIYGFKQEVKTKFADKSELVYKKCLECFKDLPLASIISSCVYTAHGGLFRSLRCGPVRRSKRNKPQKLELGSLEDLSRVNRFFIDVPDEDPSILNDVLWSDPSKKGGIIENAVRGVGVTWGPDCTEAFLKQSNLKLIIRSHEGPDARDGRDGFEDMLSGYSTDHVEESGKLYTLFSAPNYPQFGEINYKNEGAYAVLKPPNFESPSFHQFKAIERPEIVIDPFEAVADEDGSYASEEDLTSIYTSSESSPQTNIPDWLSSRVDFEALGIYSPPSWNILMENNSTGRTKFLQVPRAPLIEGLPLPSHLQEPYKGAFEYLFELIAALKCMVLKGVTENGVHPSTESQKRSKRKRRAKRLNRMD</sequence>
<evidence type="ECO:0000313" key="8">
    <source>
        <dbReference type="Proteomes" id="UP000583929"/>
    </source>
</evidence>
<proteinExistence type="inferred from homology"/>
<protein>
    <recommendedName>
        <fullName evidence="4">Serine/threonine-protein phosphatase</fullName>
        <ecNumber evidence="4">3.1.3.16</ecNumber>
    </recommendedName>
</protein>
<dbReference type="Gene3D" id="3.60.21.10">
    <property type="match status" value="1"/>
</dbReference>
<comment type="catalytic activity">
    <reaction evidence="4">
        <text>O-phospho-L-threonyl-[protein] + H2O = L-threonyl-[protein] + phosphate</text>
        <dbReference type="Rhea" id="RHEA:47004"/>
        <dbReference type="Rhea" id="RHEA-COMP:11060"/>
        <dbReference type="Rhea" id="RHEA-COMP:11605"/>
        <dbReference type="ChEBI" id="CHEBI:15377"/>
        <dbReference type="ChEBI" id="CHEBI:30013"/>
        <dbReference type="ChEBI" id="CHEBI:43474"/>
        <dbReference type="ChEBI" id="CHEBI:61977"/>
        <dbReference type="EC" id="3.1.3.16"/>
    </reaction>
</comment>
<gene>
    <name evidence="7" type="ORF">G4B88_022395</name>
</gene>
<feature type="region of interest" description="Disordered" evidence="5">
    <location>
        <begin position="860"/>
        <end position="885"/>
    </location>
</feature>
<feature type="domain" description="Serine/threonine specific protein phosphatases" evidence="6">
    <location>
        <begin position="514"/>
        <end position="519"/>
    </location>
</feature>
<reference evidence="7 8" key="1">
    <citation type="journal article" date="2020" name="bioRxiv">
        <title>Sequence and annotation of 42 cannabis genomes reveals extensive copy number variation in cannabinoid synthesis and pathogen resistance genes.</title>
        <authorList>
            <person name="Mckernan K.J."/>
            <person name="Helbert Y."/>
            <person name="Kane L.T."/>
            <person name="Ebling H."/>
            <person name="Zhang L."/>
            <person name="Liu B."/>
            <person name="Eaton Z."/>
            <person name="Mclaughlin S."/>
            <person name="Kingan S."/>
            <person name="Baybayan P."/>
            <person name="Concepcion G."/>
            <person name="Jordan M."/>
            <person name="Riva A."/>
            <person name="Barbazuk W."/>
            <person name="Harkins T."/>
        </authorList>
    </citation>
    <scope>NUCLEOTIDE SEQUENCE [LARGE SCALE GENOMIC DNA]</scope>
    <source>
        <strain evidence="8">cv. Jamaican Lion 4</strain>
        <tissue evidence="7">Leaf</tissue>
    </source>
</reference>
<evidence type="ECO:0000256" key="5">
    <source>
        <dbReference type="SAM" id="MobiDB-lite"/>
    </source>
</evidence>
<comment type="cofactor">
    <cofactor evidence="1">
        <name>Mn(2+)</name>
        <dbReference type="ChEBI" id="CHEBI:29035"/>
    </cofactor>
</comment>
<dbReference type="GO" id="GO:0046872">
    <property type="term" value="F:metal ion binding"/>
    <property type="evidence" value="ECO:0007669"/>
    <property type="project" value="UniProtKB-KW"/>
</dbReference>
<dbReference type="PANTHER" id="PTHR45668:SF6">
    <property type="entry name" value="SERINE_THREONINE-PROTEIN PHOSPHATASE"/>
    <property type="match status" value="1"/>
</dbReference>
<dbReference type="InterPro" id="IPR029052">
    <property type="entry name" value="Metallo-depent_PP-like"/>
</dbReference>
<dbReference type="Proteomes" id="UP000583929">
    <property type="component" value="Unassembled WGS sequence"/>
</dbReference>
<feature type="compositionally biased region" description="Basic and acidic residues" evidence="5">
    <location>
        <begin position="339"/>
        <end position="350"/>
    </location>
</feature>
<keyword evidence="3" id="KW-0464">Manganese</keyword>
<organism evidence="7 8">
    <name type="scientific">Cannabis sativa</name>
    <name type="common">Hemp</name>
    <name type="synonym">Marijuana</name>
    <dbReference type="NCBI Taxonomy" id="3483"/>
    <lineage>
        <taxon>Eukaryota</taxon>
        <taxon>Viridiplantae</taxon>
        <taxon>Streptophyta</taxon>
        <taxon>Embryophyta</taxon>
        <taxon>Tracheophyta</taxon>
        <taxon>Spermatophyta</taxon>
        <taxon>Magnoliopsida</taxon>
        <taxon>eudicotyledons</taxon>
        <taxon>Gunneridae</taxon>
        <taxon>Pentapetalae</taxon>
        <taxon>rosids</taxon>
        <taxon>fabids</taxon>
        <taxon>Rosales</taxon>
        <taxon>Cannabaceae</taxon>
        <taxon>Cannabis</taxon>
    </lineage>
</organism>
<keyword evidence="8" id="KW-1185">Reference proteome</keyword>
<keyword evidence="4" id="KW-0378">Hydrolase</keyword>